<evidence type="ECO:0000313" key="1">
    <source>
        <dbReference type="EMBL" id="KAL1411982.1"/>
    </source>
</evidence>
<evidence type="ECO:0000313" key="2">
    <source>
        <dbReference type="Proteomes" id="UP001565368"/>
    </source>
</evidence>
<gene>
    <name evidence="1" type="ORF">Q8F55_002977</name>
</gene>
<protein>
    <submittedName>
        <fullName evidence="1">Uncharacterized protein</fullName>
    </submittedName>
</protein>
<proteinExistence type="predicted"/>
<dbReference type="RefSeq" id="XP_069211926.1">
    <property type="nucleotide sequence ID" value="XM_069351540.1"/>
</dbReference>
<sequence length="105" mass="11771">MPSPSTTLDYNAYPQLFEAVVSHADHATRLKLRLLGRRADAYITSLLYGHIELHDGKAELRYDSWGLYLDPGGDRDVSLGSYLVVFSVNTQRPIAVRSGRQHPSE</sequence>
<reference evidence="1 2" key="1">
    <citation type="submission" date="2023-08" db="EMBL/GenBank/DDBJ databases">
        <title>Annotated Genome Sequence of Vanrija albida AlHP1.</title>
        <authorList>
            <person name="Herzog R."/>
        </authorList>
    </citation>
    <scope>NUCLEOTIDE SEQUENCE [LARGE SCALE GENOMIC DNA]</scope>
    <source>
        <strain evidence="1 2">AlHP1</strain>
    </source>
</reference>
<organism evidence="1 2">
    <name type="scientific">Vanrija albida</name>
    <dbReference type="NCBI Taxonomy" id="181172"/>
    <lineage>
        <taxon>Eukaryota</taxon>
        <taxon>Fungi</taxon>
        <taxon>Dikarya</taxon>
        <taxon>Basidiomycota</taxon>
        <taxon>Agaricomycotina</taxon>
        <taxon>Tremellomycetes</taxon>
        <taxon>Trichosporonales</taxon>
        <taxon>Trichosporonaceae</taxon>
        <taxon>Vanrija</taxon>
    </lineage>
</organism>
<name>A0ABR3QBU4_9TREE</name>
<comment type="caution">
    <text evidence="1">The sequence shown here is derived from an EMBL/GenBank/DDBJ whole genome shotgun (WGS) entry which is preliminary data.</text>
</comment>
<keyword evidence="2" id="KW-1185">Reference proteome</keyword>
<dbReference type="GeneID" id="95984020"/>
<dbReference type="Proteomes" id="UP001565368">
    <property type="component" value="Unassembled WGS sequence"/>
</dbReference>
<dbReference type="EMBL" id="JBBXJM010000002">
    <property type="protein sequence ID" value="KAL1411982.1"/>
    <property type="molecule type" value="Genomic_DNA"/>
</dbReference>
<accession>A0ABR3QBU4</accession>